<evidence type="ECO:0000313" key="2">
    <source>
        <dbReference type="EMBL" id="CAB4322530.1"/>
    </source>
</evidence>
<accession>A0A6J5Y8R8</accession>
<sequence>MLALDHGGEASGHESGPHLVPGRQGDAAGHRLRVRSIEDEQIGEVRDHHPYVRHRSFLLPAFVKIGAAPTEVLGRPQILDDVEPGGRDDDVEFVVRSIGGFDTGLGEAHDVVGDEVDIVTREGSIPTVIDDGSTHHWRVIRHKTVDEVLATAGLGADVVSEERSHVLAGLGDASAGGFKLGVADEVVAMEVEQMHDRGDPAPVPVPGHGVDQPSGFGFDMLAVLVPRADPLRCAHEDVGVLGHLGHARQQLHTGGSIADDGDSLTGEVEVFGPAGRVHHRAPEGFDARKVRFLRIGEQTCRADDRIDRL</sequence>
<dbReference type="AlphaFoldDB" id="A0A6J5Y8R8"/>
<feature type="compositionally biased region" description="Basic and acidic residues" evidence="1">
    <location>
        <begin position="1"/>
        <end position="16"/>
    </location>
</feature>
<protein>
    <submittedName>
        <fullName evidence="2">Unannotated protein</fullName>
    </submittedName>
</protein>
<reference evidence="2" key="1">
    <citation type="submission" date="2020-05" db="EMBL/GenBank/DDBJ databases">
        <authorList>
            <person name="Chiriac C."/>
            <person name="Salcher M."/>
            <person name="Ghai R."/>
            <person name="Kavagutti S V."/>
        </authorList>
    </citation>
    <scope>NUCLEOTIDE SEQUENCE</scope>
</reference>
<evidence type="ECO:0000256" key="1">
    <source>
        <dbReference type="SAM" id="MobiDB-lite"/>
    </source>
</evidence>
<dbReference type="AntiFam" id="ANF00192">
    <property type="entry name" value="Shadow ORF (opposite ethA)"/>
</dbReference>
<dbReference type="EMBL" id="CAEMXZ010000006">
    <property type="protein sequence ID" value="CAB4322530.1"/>
    <property type="molecule type" value="Genomic_DNA"/>
</dbReference>
<name>A0A6J5Y8R8_9ZZZZ</name>
<gene>
    <name evidence="2" type="ORF">UFOPK1392_00265</name>
</gene>
<proteinExistence type="predicted"/>
<feature type="region of interest" description="Disordered" evidence="1">
    <location>
        <begin position="1"/>
        <end position="26"/>
    </location>
</feature>
<organism evidence="2">
    <name type="scientific">freshwater metagenome</name>
    <dbReference type="NCBI Taxonomy" id="449393"/>
    <lineage>
        <taxon>unclassified sequences</taxon>
        <taxon>metagenomes</taxon>
        <taxon>ecological metagenomes</taxon>
    </lineage>
</organism>